<protein>
    <submittedName>
        <fullName evidence="3">Aminodeoxychorismate/anthranilate synthase component II</fullName>
    </submittedName>
</protein>
<gene>
    <name evidence="3" type="ORF">HF966_05680</name>
</gene>
<dbReference type="GO" id="GO:0005829">
    <property type="term" value="C:cytosol"/>
    <property type="evidence" value="ECO:0007669"/>
    <property type="project" value="TreeGrafter"/>
</dbReference>
<evidence type="ECO:0000259" key="2">
    <source>
        <dbReference type="Pfam" id="PF00117"/>
    </source>
</evidence>
<accession>A0A846ZIE9</accession>
<dbReference type="Proteomes" id="UP000590460">
    <property type="component" value="Unassembled WGS sequence"/>
</dbReference>
<dbReference type="InterPro" id="IPR017926">
    <property type="entry name" value="GATASE"/>
</dbReference>
<proteinExistence type="predicted"/>
<reference evidence="3 4" key="1">
    <citation type="submission" date="2020-04" db="EMBL/GenBank/DDBJ databases">
        <title>MicrobeNet Type strains.</title>
        <authorList>
            <person name="Nicholson A.C."/>
        </authorList>
    </citation>
    <scope>NUCLEOTIDE SEQUENCE [LARGE SCALE GENOMIC DNA]</scope>
    <source>
        <strain evidence="3 4">CCUG 54536</strain>
    </source>
</reference>
<organism evidence="3 4">
    <name type="scientific">Leuconostoc holzapfelii</name>
    <dbReference type="NCBI Taxonomy" id="434464"/>
    <lineage>
        <taxon>Bacteria</taxon>
        <taxon>Bacillati</taxon>
        <taxon>Bacillota</taxon>
        <taxon>Bacilli</taxon>
        <taxon>Lactobacillales</taxon>
        <taxon>Lactobacillaceae</taxon>
        <taxon>Leuconostoc</taxon>
    </lineage>
</organism>
<dbReference type="Gene3D" id="3.40.50.880">
    <property type="match status" value="1"/>
</dbReference>
<sequence length="195" mass="21048">MILLVDNYDSFTYNLAQIVGQLTTVVVRRNDDPELVTLAQQARGIIFSPGPGTPEQAGEMLRIIQMFAKTRPMLGICLGHQAIGAAFGGQVIAAPNIRHGKVSKMIPTAPSALFPDTSTPIMRYHSLIIARDQLPKDFVVTSVAADDHEVMAMQHRTRPIYGLQFHPESIGTPTGAAMVAKFVAIATQSQPASAQ</sequence>
<dbReference type="PRINTS" id="PR00099">
    <property type="entry name" value="CPSGATASE"/>
</dbReference>
<dbReference type="EMBL" id="JAAXPO010000005">
    <property type="protein sequence ID" value="NKZ18663.1"/>
    <property type="molecule type" value="Genomic_DNA"/>
</dbReference>
<dbReference type="GO" id="GO:0004049">
    <property type="term" value="F:anthranilate synthase activity"/>
    <property type="evidence" value="ECO:0007669"/>
    <property type="project" value="TreeGrafter"/>
</dbReference>
<dbReference type="InterPro" id="IPR029062">
    <property type="entry name" value="Class_I_gatase-like"/>
</dbReference>
<feature type="domain" description="Glutamine amidotransferase" evidence="2">
    <location>
        <begin position="3"/>
        <end position="183"/>
    </location>
</feature>
<dbReference type="PROSITE" id="PS51273">
    <property type="entry name" value="GATASE_TYPE_1"/>
    <property type="match status" value="1"/>
</dbReference>
<dbReference type="PRINTS" id="PR00096">
    <property type="entry name" value="GATASE"/>
</dbReference>
<evidence type="ECO:0000256" key="1">
    <source>
        <dbReference type="ARBA" id="ARBA00022962"/>
    </source>
</evidence>
<dbReference type="PRINTS" id="PR00097">
    <property type="entry name" value="ANTSNTHASEII"/>
</dbReference>
<dbReference type="RefSeq" id="WP_168677006.1">
    <property type="nucleotide sequence ID" value="NZ_BPKV01000007.1"/>
</dbReference>
<dbReference type="Pfam" id="PF00117">
    <property type="entry name" value="GATase"/>
    <property type="match status" value="1"/>
</dbReference>
<dbReference type="InterPro" id="IPR050472">
    <property type="entry name" value="Anth_synth/Amidotransfase"/>
</dbReference>
<name>A0A846ZIE9_9LACO</name>
<dbReference type="PANTHER" id="PTHR43418:SF8">
    <property type="entry name" value="SYNTHASE COMPONENT II, PUTATIVE-RELATED"/>
    <property type="match status" value="1"/>
</dbReference>
<comment type="caution">
    <text evidence="3">The sequence shown here is derived from an EMBL/GenBank/DDBJ whole genome shotgun (WGS) entry which is preliminary data.</text>
</comment>
<dbReference type="FunFam" id="3.40.50.880:FF:000003">
    <property type="entry name" value="Anthranilate synthase component II"/>
    <property type="match status" value="1"/>
</dbReference>
<dbReference type="CDD" id="cd01743">
    <property type="entry name" value="GATase1_Anthranilate_Synthase"/>
    <property type="match status" value="1"/>
</dbReference>
<dbReference type="GO" id="GO:0000162">
    <property type="term" value="P:L-tryptophan biosynthetic process"/>
    <property type="evidence" value="ECO:0007669"/>
    <property type="project" value="TreeGrafter"/>
</dbReference>
<dbReference type="InterPro" id="IPR006221">
    <property type="entry name" value="TrpG/PapA_dom"/>
</dbReference>
<dbReference type="PANTHER" id="PTHR43418">
    <property type="entry name" value="MULTIFUNCTIONAL TRYPTOPHAN BIOSYNTHESIS PROTEIN-RELATED"/>
    <property type="match status" value="1"/>
</dbReference>
<keyword evidence="1" id="KW-0315">Glutamine amidotransferase</keyword>
<dbReference type="NCBIfam" id="TIGR00566">
    <property type="entry name" value="trpG_papA"/>
    <property type="match status" value="1"/>
</dbReference>
<dbReference type="AlphaFoldDB" id="A0A846ZIE9"/>
<evidence type="ECO:0000313" key="3">
    <source>
        <dbReference type="EMBL" id="NKZ18663.1"/>
    </source>
</evidence>
<evidence type="ECO:0000313" key="4">
    <source>
        <dbReference type="Proteomes" id="UP000590460"/>
    </source>
</evidence>
<dbReference type="SUPFAM" id="SSF52317">
    <property type="entry name" value="Class I glutamine amidotransferase-like"/>
    <property type="match status" value="1"/>
</dbReference>